<evidence type="ECO:0000256" key="1">
    <source>
        <dbReference type="ARBA" id="ARBA00000085"/>
    </source>
</evidence>
<evidence type="ECO:0000259" key="8">
    <source>
        <dbReference type="PROSITE" id="PS50110"/>
    </source>
</evidence>
<protein>
    <recommendedName>
        <fullName evidence="2">histidine kinase</fullName>
        <ecNumber evidence="2">2.7.13.3</ecNumber>
    </recommendedName>
</protein>
<feature type="coiled-coil region" evidence="5">
    <location>
        <begin position="188"/>
        <end position="215"/>
    </location>
</feature>
<dbReference type="SUPFAM" id="SSF55874">
    <property type="entry name" value="ATPase domain of HSP90 chaperone/DNA topoisomerase II/histidine kinase"/>
    <property type="match status" value="1"/>
</dbReference>
<name>A0ABT1T231_9SPHI</name>
<dbReference type="InterPro" id="IPR011006">
    <property type="entry name" value="CheY-like_superfamily"/>
</dbReference>
<dbReference type="SMART" id="SM00387">
    <property type="entry name" value="HATPase_c"/>
    <property type="match status" value="1"/>
</dbReference>
<feature type="domain" description="Response regulatory" evidence="8">
    <location>
        <begin position="468"/>
        <end position="586"/>
    </location>
</feature>
<dbReference type="InterPro" id="IPR003661">
    <property type="entry name" value="HisK_dim/P_dom"/>
</dbReference>
<feature type="transmembrane region" description="Helical" evidence="6">
    <location>
        <begin position="132"/>
        <end position="149"/>
    </location>
</feature>
<accession>A0ABT1T231</accession>
<keyword evidence="9" id="KW-0067">ATP-binding</keyword>
<dbReference type="Gene3D" id="3.30.565.10">
    <property type="entry name" value="Histidine kinase-like ATPase, C-terminal domain"/>
    <property type="match status" value="1"/>
</dbReference>
<feature type="transmembrane region" description="Helical" evidence="6">
    <location>
        <begin position="57"/>
        <end position="77"/>
    </location>
</feature>
<dbReference type="Pfam" id="PF00072">
    <property type="entry name" value="Response_reg"/>
    <property type="match status" value="1"/>
</dbReference>
<dbReference type="Pfam" id="PF02518">
    <property type="entry name" value="HATPase_c"/>
    <property type="match status" value="1"/>
</dbReference>
<keyword evidence="10" id="KW-1185">Reference proteome</keyword>
<evidence type="ECO:0000256" key="2">
    <source>
        <dbReference type="ARBA" id="ARBA00012438"/>
    </source>
</evidence>
<dbReference type="PANTHER" id="PTHR45339">
    <property type="entry name" value="HYBRID SIGNAL TRANSDUCTION HISTIDINE KINASE J"/>
    <property type="match status" value="1"/>
</dbReference>
<evidence type="ECO:0000256" key="4">
    <source>
        <dbReference type="PROSITE-ProRule" id="PRU00169"/>
    </source>
</evidence>
<feature type="transmembrane region" description="Helical" evidence="6">
    <location>
        <begin position="108"/>
        <end position="127"/>
    </location>
</feature>
<keyword evidence="9" id="KW-0547">Nucleotide-binding</keyword>
<dbReference type="CDD" id="cd16922">
    <property type="entry name" value="HATPase_EvgS-ArcB-TorS-like"/>
    <property type="match status" value="1"/>
</dbReference>
<organism evidence="9 10">
    <name type="scientific">Mucilaginibacter aquariorum</name>
    <dbReference type="NCBI Taxonomy" id="2967225"/>
    <lineage>
        <taxon>Bacteria</taxon>
        <taxon>Pseudomonadati</taxon>
        <taxon>Bacteroidota</taxon>
        <taxon>Sphingobacteriia</taxon>
        <taxon>Sphingobacteriales</taxon>
        <taxon>Sphingobacteriaceae</taxon>
        <taxon>Mucilaginibacter</taxon>
    </lineage>
</organism>
<feature type="transmembrane region" description="Helical" evidence="6">
    <location>
        <begin position="169"/>
        <end position="188"/>
    </location>
</feature>
<evidence type="ECO:0000313" key="9">
    <source>
        <dbReference type="EMBL" id="MCQ6958665.1"/>
    </source>
</evidence>
<feature type="domain" description="Histidine kinase" evidence="7">
    <location>
        <begin position="225"/>
        <end position="446"/>
    </location>
</feature>
<dbReference type="Pfam" id="PF00512">
    <property type="entry name" value="HisKA"/>
    <property type="match status" value="1"/>
</dbReference>
<evidence type="ECO:0000256" key="6">
    <source>
        <dbReference type="SAM" id="Phobius"/>
    </source>
</evidence>
<feature type="transmembrane region" description="Helical" evidence="6">
    <location>
        <begin position="30"/>
        <end position="51"/>
    </location>
</feature>
<dbReference type="PANTHER" id="PTHR45339:SF5">
    <property type="entry name" value="HISTIDINE KINASE"/>
    <property type="match status" value="1"/>
</dbReference>
<dbReference type="CDD" id="cd00082">
    <property type="entry name" value="HisKA"/>
    <property type="match status" value="1"/>
</dbReference>
<dbReference type="Gene3D" id="1.10.287.130">
    <property type="match status" value="1"/>
</dbReference>
<dbReference type="PROSITE" id="PS50110">
    <property type="entry name" value="RESPONSE_REGULATORY"/>
    <property type="match status" value="1"/>
</dbReference>
<keyword evidence="5" id="KW-0175">Coiled coil</keyword>
<evidence type="ECO:0000256" key="3">
    <source>
        <dbReference type="ARBA" id="ARBA00022553"/>
    </source>
</evidence>
<evidence type="ECO:0000259" key="7">
    <source>
        <dbReference type="PROSITE" id="PS50109"/>
    </source>
</evidence>
<dbReference type="CDD" id="cd17546">
    <property type="entry name" value="REC_hyHK_CKI1_RcsC-like"/>
    <property type="match status" value="1"/>
</dbReference>
<dbReference type="SMART" id="SM00448">
    <property type="entry name" value="REC"/>
    <property type="match status" value="1"/>
</dbReference>
<keyword evidence="6" id="KW-0472">Membrane</keyword>
<reference evidence="9 10" key="1">
    <citation type="submission" date="2022-07" db="EMBL/GenBank/DDBJ databases">
        <title>Mucilaginibacter sp. JC4.</title>
        <authorList>
            <person name="Le V."/>
            <person name="Ko S.-R."/>
            <person name="Ahn C.-Y."/>
            <person name="Oh H.-M."/>
        </authorList>
    </citation>
    <scope>NUCLEOTIDE SEQUENCE [LARGE SCALE GENOMIC DNA]</scope>
    <source>
        <strain evidence="9 10">JC4</strain>
    </source>
</reference>
<dbReference type="PROSITE" id="PS50109">
    <property type="entry name" value="HIS_KIN"/>
    <property type="match status" value="1"/>
</dbReference>
<dbReference type="InterPro" id="IPR036097">
    <property type="entry name" value="HisK_dim/P_sf"/>
</dbReference>
<dbReference type="SUPFAM" id="SSF47384">
    <property type="entry name" value="Homodimeric domain of signal transducing histidine kinase"/>
    <property type="match status" value="1"/>
</dbReference>
<comment type="caution">
    <text evidence="9">The sequence shown here is derived from an EMBL/GenBank/DDBJ whole genome shotgun (WGS) entry which is preliminary data.</text>
</comment>
<dbReference type="PRINTS" id="PR00344">
    <property type="entry name" value="BCTRLSENSOR"/>
</dbReference>
<dbReference type="Gene3D" id="3.40.50.2300">
    <property type="match status" value="1"/>
</dbReference>
<dbReference type="Proteomes" id="UP001204376">
    <property type="component" value="Unassembled WGS sequence"/>
</dbReference>
<dbReference type="RefSeq" id="WP_256538862.1">
    <property type="nucleotide sequence ID" value="NZ_JANHOH010000002.1"/>
</dbReference>
<proteinExistence type="predicted"/>
<dbReference type="EC" id="2.7.13.3" evidence="2"/>
<keyword evidence="6" id="KW-1133">Transmembrane helix</keyword>
<evidence type="ECO:0000256" key="5">
    <source>
        <dbReference type="SAM" id="Coils"/>
    </source>
</evidence>
<dbReference type="SUPFAM" id="SSF52172">
    <property type="entry name" value="CheY-like"/>
    <property type="match status" value="1"/>
</dbReference>
<sequence>MKELIPFFNFSLKKVLIQQPDTLKQARIKIVFTILLFSLLKILIVIPLVIGDIHPPHLIRILFVFLLYLVLTKYLLYRPFHIKIISHIILLTGIAGIWSNLFVFGQHINLITIQFVFMVTFVSYYLVNNRYAVIYSIAAISPVMLYMALTSRTKWHLDVISNELPSPGFEVIILLNFVTIVLVHYLFYRAFRDNVDEKETLNKQLQATIAETKALAESRSVFLSTMSHELRTPLNAVIGMTNLIKDSATKEQTENLDILEFSALSLLTLVNDILDYNKSENDKIELENLPVQLPILLHKVCSGLQQKAAEKGIEVLLEVDDKLKDKWVIADPTRLTQIIYNLAGNAIKFTECGTVSVRAIAGQESDEQITVHFSIADTGIGISADRQQVIFEPFIQASADTTRHYGGTGLGLAIVKRLLKLFNSTIELESQPGKGSVFSFAIQFNLHKGKINPVSIYTAVNANLESLNILIAEDNPVNALLLVKLLSKWNIKAIVTNNGQEAVDKLLSNTFDVVLMDLHMPVMDGYQATQAIRSLNEPVKALIPIIALTASVSHNIHDKIKEAGMNDYLSKPFQPASLYEKLELLNTAKTVRSFSD</sequence>
<dbReference type="InterPro" id="IPR036890">
    <property type="entry name" value="HATPase_C_sf"/>
</dbReference>
<evidence type="ECO:0000313" key="10">
    <source>
        <dbReference type="Proteomes" id="UP001204376"/>
    </source>
</evidence>
<dbReference type="EMBL" id="JANHOH010000002">
    <property type="protein sequence ID" value="MCQ6958665.1"/>
    <property type="molecule type" value="Genomic_DNA"/>
</dbReference>
<comment type="catalytic activity">
    <reaction evidence="1">
        <text>ATP + protein L-histidine = ADP + protein N-phospho-L-histidine.</text>
        <dbReference type="EC" id="2.7.13.3"/>
    </reaction>
</comment>
<gene>
    <name evidence="9" type="ORF">NPE20_11880</name>
</gene>
<dbReference type="InterPro" id="IPR005467">
    <property type="entry name" value="His_kinase_dom"/>
</dbReference>
<dbReference type="SMART" id="SM00388">
    <property type="entry name" value="HisKA"/>
    <property type="match status" value="1"/>
</dbReference>
<feature type="transmembrane region" description="Helical" evidence="6">
    <location>
        <begin position="84"/>
        <end position="102"/>
    </location>
</feature>
<dbReference type="GO" id="GO:0005524">
    <property type="term" value="F:ATP binding"/>
    <property type="evidence" value="ECO:0007669"/>
    <property type="project" value="UniProtKB-KW"/>
</dbReference>
<dbReference type="InterPro" id="IPR003594">
    <property type="entry name" value="HATPase_dom"/>
</dbReference>
<dbReference type="InterPro" id="IPR001789">
    <property type="entry name" value="Sig_transdc_resp-reg_receiver"/>
</dbReference>
<keyword evidence="6" id="KW-0812">Transmembrane</keyword>
<feature type="modified residue" description="4-aspartylphosphate" evidence="4">
    <location>
        <position position="517"/>
    </location>
</feature>
<keyword evidence="3 4" id="KW-0597">Phosphoprotein</keyword>
<dbReference type="InterPro" id="IPR004358">
    <property type="entry name" value="Sig_transdc_His_kin-like_C"/>
</dbReference>